<dbReference type="EMBL" id="DVMM01000065">
    <property type="protein sequence ID" value="HIU29315.1"/>
    <property type="molecule type" value="Genomic_DNA"/>
</dbReference>
<dbReference type="Pfam" id="PF00005">
    <property type="entry name" value="ABC_tran"/>
    <property type="match status" value="1"/>
</dbReference>
<accession>A0A9D1L9N4</accession>
<dbReference type="PROSITE" id="PS50893">
    <property type="entry name" value="ABC_TRANSPORTER_2"/>
    <property type="match status" value="1"/>
</dbReference>
<dbReference type="SMART" id="SM00382">
    <property type="entry name" value="AAA"/>
    <property type="match status" value="1"/>
</dbReference>
<dbReference type="SUPFAM" id="SSF52540">
    <property type="entry name" value="P-loop containing nucleoside triphosphate hydrolases"/>
    <property type="match status" value="1"/>
</dbReference>
<reference evidence="6" key="2">
    <citation type="journal article" date="2021" name="PeerJ">
        <title>Extensive microbial diversity within the chicken gut microbiome revealed by metagenomics and culture.</title>
        <authorList>
            <person name="Gilroy R."/>
            <person name="Ravi A."/>
            <person name="Getino M."/>
            <person name="Pursley I."/>
            <person name="Horton D.L."/>
            <person name="Alikhan N.F."/>
            <person name="Baker D."/>
            <person name="Gharbi K."/>
            <person name="Hall N."/>
            <person name="Watson M."/>
            <person name="Adriaenssens E.M."/>
            <person name="Foster-Nyarko E."/>
            <person name="Jarju S."/>
            <person name="Secka A."/>
            <person name="Antonio M."/>
            <person name="Oren A."/>
            <person name="Chaudhuri R.R."/>
            <person name="La Ragione R."/>
            <person name="Hildebrand F."/>
            <person name="Pallen M.J."/>
        </authorList>
    </citation>
    <scope>NUCLEOTIDE SEQUENCE</scope>
    <source>
        <strain evidence="6">CHK195-4489</strain>
    </source>
</reference>
<dbReference type="InterPro" id="IPR003439">
    <property type="entry name" value="ABC_transporter-like_ATP-bd"/>
</dbReference>
<dbReference type="InterPro" id="IPR027417">
    <property type="entry name" value="P-loop_NTPase"/>
</dbReference>
<dbReference type="Gene3D" id="3.40.50.300">
    <property type="entry name" value="P-loop containing nucleotide triphosphate hydrolases"/>
    <property type="match status" value="1"/>
</dbReference>
<dbReference type="Proteomes" id="UP000824089">
    <property type="component" value="Unassembled WGS sequence"/>
</dbReference>
<feature type="domain" description="ABC transporter" evidence="5">
    <location>
        <begin position="5"/>
        <end position="233"/>
    </location>
</feature>
<evidence type="ECO:0000256" key="2">
    <source>
        <dbReference type="ARBA" id="ARBA00022448"/>
    </source>
</evidence>
<dbReference type="PANTHER" id="PTHR43335:SF4">
    <property type="entry name" value="ABC TRANSPORTER, ATP-BINDING PROTEIN"/>
    <property type="match status" value="1"/>
</dbReference>
<evidence type="ECO:0000313" key="7">
    <source>
        <dbReference type="Proteomes" id="UP000824089"/>
    </source>
</evidence>
<keyword evidence="3" id="KW-0547">Nucleotide-binding</keyword>
<dbReference type="GO" id="GO:0005524">
    <property type="term" value="F:ATP binding"/>
    <property type="evidence" value="ECO:0007669"/>
    <property type="project" value="UniProtKB-KW"/>
</dbReference>
<dbReference type="InterPro" id="IPR017871">
    <property type="entry name" value="ABC_transporter-like_CS"/>
</dbReference>
<evidence type="ECO:0000256" key="1">
    <source>
        <dbReference type="ARBA" id="ARBA00005417"/>
    </source>
</evidence>
<dbReference type="GO" id="GO:0016887">
    <property type="term" value="F:ATP hydrolysis activity"/>
    <property type="evidence" value="ECO:0007669"/>
    <property type="project" value="InterPro"/>
</dbReference>
<comment type="caution">
    <text evidence="6">The sequence shown here is derived from an EMBL/GenBank/DDBJ whole genome shotgun (WGS) entry which is preliminary data.</text>
</comment>
<dbReference type="AlphaFoldDB" id="A0A9D1L9N4"/>
<evidence type="ECO:0000256" key="4">
    <source>
        <dbReference type="ARBA" id="ARBA00022840"/>
    </source>
</evidence>
<reference evidence="6" key="1">
    <citation type="submission" date="2020-10" db="EMBL/GenBank/DDBJ databases">
        <authorList>
            <person name="Gilroy R."/>
        </authorList>
    </citation>
    <scope>NUCLEOTIDE SEQUENCE</scope>
    <source>
        <strain evidence="6">CHK195-4489</strain>
    </source>
</reference>
<dbReference type="PANTHER" id="PTHR43335">
    <property type="entry name" value="ABC TRANSPORTER, ATP-BINDING PROTEIN"/>
    <property type="match status" value="1"/>
</dbReference>
<evidence type="ECO:0000313" key="6">
    <source>
        <dbReference type="EMBL" id="HIU29315.1"/>
    </source>
</evidence>
<name>A0A9D1L9N4_9CLOT</name>
<evidence type="ECO:0000259" key="5">
    <source>
        <dbReference type="PROSITE" id="PS50893"/>
    </source>
</evidence>
<evidence type="ECO:0000256" key="3">
    <source>
        <dbReference type="ARBA" id="ARBA00022741"/>
    </source>
</evidence>
<gene>
    <name evidence="6" type="ORF">IAD50_03340</name>
</gene>
<sequence length="315" mass="34958">MEAVLRVKNLNKSFGSRPVIRDVSFDVYSGEIFGFLGPNGAGKTTTIKMILGFLFPDSGEISICDLDLKKHYEKAMNLVGGIVENPELYKEMTGYENLRMYARLHDGVTEERIQEVVRLVGMQNRAGEKLKKYSLGMKQRIGLAQAIVHRPRLLILDEPTNGLDPAGIKELRDILKNLAHEENTAVFVSSHMLAEMELMCDRVAIIDRGAVLDVKPIADILHMASKQEAYRFEVNPENIEKAAELAAELFGKDALYGGGQFTDDRSVQLTIRKDQIPDFNRLLVENGIAVFGISQMENSLEDAFIAITGGGISIA</sequence>
<protein>
    <submittedName>
        <fullName evidence="6">ABC transporter ATP-binding protein</fullName>
    </submittedName>
</protein>
<keyword evidence="4 6" id="KW-0067">ATP-binding</keyword>
<dbReference type="InterPro" id="IPR003593">
    <property type="entry name" value="AAA+_ATPase"/>
</dbReference>
<proteinExistence type="inferred from homology"/>
<keyword evidence="2" id="KW-0813">Transport</keyword>
<organism evidence="6 7">
    <name type="scientific">Candidatus Egerieisoma faecipullorum</name>
    <dbReference type="NCBI Taxonomy" id="2840963"/>
    <lineage>
        <taxon>Bacteria</taxon>
        <taxon>Bacillati</taxon>
        <taxon>Bacillota</taxon>
        <taxon>Clostridia</taxon>
        <taxon>Eubacteriales</taxon>
        <taxon>Clostridiaceae</taxon>
        <taxon>Clostridiaceae incertae sedis</taxon>
        <taxon>Candidatus Egerieisoma</taxon>
    </lineage>
</organism>
<dbReference type="PROSITE" id="PS00211">
    <property type="entry name" value="ABC_TRANSPORTER_1"/>
    <property type="match status" value="1"/>
</dbReference>
<comment type="similarity">
    <text evidence="1">Belongs to the ABC transporter superfamily.</text>
</comment>